<sequence>MSERPGGRRLTMVAAAVALACLYVVPPSIHALLASPATPVSTPVSATTRTSRTVDDMHAWILQGSCTAAVLDTPSGSWLLTATHCATPSSVVAAGRTWTVLDNVSTRWHLGADGDTLDLSLLRVDGNIEAAVGGGFTVGTAPATGEMVSIWGYPTETGELTGCDDLPVTVGPAGLVVDACELPNGTSGSPWYTPDGVLHGVVGGPNEGGTSDWDTESTAFTDETVAWIHRVVD</sequence>
<gene>
    <name evidence="1" type="ORF">Rai3103_06790</name>
</gene>
<dbReference type="GO" id="GO:0006508">
    <property type="term" value="P:proteolysis"/>
    <property type="evidence" value="ECO:0007669"/>
    <property type="project" value="InterPro"/>
</dbReference>
<dbReference type="EMBL" id="CP045725">
    <property type="protein sequence ID" value="QGF23421.1"/>
    <property type="molecule type" value="Genomic_DNA"/>
</dbReference>
<keyword evidence="2" id="KW-1185">Reference proteome</keyword>
<dbReference type="InterPro" id="IPR009003">
    <property type="entry name" value="Peptidase_S1_PA"/>
</dbReference>
<dbReference type="InterPro" id="IPR018114">
    <property type="entry name" value="TRYPSIN_HIS"/>
</dbReference>
<organism evidence="1 2">
    <name type="scientific">Raineyella fluvialis</name>
    <dbReference type="NCBI Taxonomy" id="2662261"/>
    <lineage>
        <taxon>Bacteria</taxon>
        <taxon>Bacillati</taxon>
        <taxon>Actinomycetota</taxon>
        <taxon>Actinomycetes</taxon>
        <taxon>Propionibacteriales</taxon>
        <taxon>Propionibacteriaceae</taxon>
        <taxon>Raineyella</taxon>
    </lineage>
</organism>
<dbReference type="PROSITE" id="PS51257">
    <property type="entry name" value="PROKAR_LIPOPROTEIN"/>
    <property type="match status" value="1"/>
</dbReference>
<accession>A0A5Q2FAL9</accession>
<proteinExistence type="predicted"/>
<dbReference type="KEGG" id="rain:Rai3103_06790"/>
<dbReference type="Proteomes" id="UP000386847">
    <property type="component" value="Chromosome"/>
</dbReference>
<dbReference type="AlphaFoldDB" id="A0A5Q2FAL9"/>
<evidence type="ECO:0000313" key="1">
    <source>
        <dbReference type="EMBL" id="QGF23421.1"/>
    </source>
</evidence>
<dbReference type="SUPFAM" id="SSF50494">
    <property type="entry name" value="Trypsin-like serine proteases"/>
    <property type="match status" value="1"/>
</dbReference>
<dbReference type="GO" id="GO:0004252">
    <property type="term" value="F:serine-type endopeptidase activity"/>
    <property type="evidence" value="ECO:0007669"/>
    <property type="project" value="InterPro"/>
</dbReference>
<protein>
    <recommendedName>
        <fullName evidence="3">Trypsin</fullName>
    </recommendedName>
</protein>
<dbReference type="PROSITE" id="PS00134">
    <property type="entry name" value="TRYPSIN_HIS"/>
    <property type="match status" value="1"/>
</dbReference>
<evidence type="ECO:0000313" key="2">
    <source>
        <dbReference type="Proteomes" id="UP000386847"/>
    </source>
</evidence>
<reference evidence="1 2" key="1">
    <citation type="submission" date="2019-10" db="EMBL/GenBank/DDBJ databases">
        <title>Genomic analysis of Raineyella sp. CBA3103.</title>
        <authorList>
            <person name="Roh S.W."/>
        </authorList>
    </citation>
    <scope>NUCLEOTIDE SEQUENCE [LARGE SCALE GENOMIC DNA]</scope>
    <source>
        <strain evidence="1 2">CBA3103</strain>
    </source>
</reference>
<evidence type="ECO:0008006" key="3">
    <source>
        <dbReference type="Google" id="ProtNLM"/>
    </source>
</evidence>
<name>A0A5Q2FAL9_9ACTN</name>
<dbReference type="RefSeq" id="WP_153571952.1">
    <property type="nucleotide sequence ID" value="NZ_CP045725.1"/>
</dbReference>